<dbReference type="EMBL" id="CP036172">
    <property type="protein sequence ID" value="QSZ67398.1"/>
    <property type="molecule type" value="Genomic_DNA"/>
</dbReference>
<dbReference type="KEGG" id="maqe:RJ40_07720"/>
<dbReference type="SUPFAM" id="SSF82153">
    <property type="entry name" value="FAS1 domain"/>
    <property type="match status" value="1"/>
</dbReference>
<dbReference type="Gene3D" id="2.30.180.10">
    <property type="entry name" value="FAS1 domain"/>
    <property type="match status" value="1"/>
</dbReference>
<dbReference type="PROSITE" id="PS51257">
    <property type="entry name" value="PROKAR_LIPOPROTEIN"/>
    <property type="match status" value="1"/>
</dbReference>
<reference evidence="2" key="2">
    <citation type="submission" date="2019-02" db="EMBL/GenBank/DDBJ databases">
        <authorList>
            <person name="Chen S.-C."/>
            <person name="Chien H.-H."/>
            <person name="Lai M.-C."/>
        </authorList>
    </citation>
    <scope>NUCLEOTIDE SEQUENCE</scope>
    <source>
        <strain evidence="2">N2F9704</strain>
    </source>
</reference>
<evidence type="ECO:0000259" key="1">
    <source>
        <dbReference type="PROSITE" id="PS50213"/>
    </source>
</evidence>
<keyword evidence="3" id="KW-1185">Reference proteome</keyword>
<dbReference type="Pfam" id="PF02469">
    <property type="entry name" value="Fasciclin"/>
    <property type="match status" value="1"/>
</dbReference>
<evidence type="ECO:0000313" key="3">
    <source>
        <dbReference type="Proteomes" id="UP001042704"/>
    </source>
</evidence>
<dbReference type="InterPro" id="IPR050904">
    <property type="entry name" value="Adhesion/Biosynth-related"/>
</dbReference>
<dbReference type="PANTHER" id="PTHR10900:SF77">
    <property type="entry name" value="FI19380P1"/>
    <property type="match status" value="1"/>
</dbReference>
<sequence>MGGFGMKKLILLYVLLCVVGVAFIAGCTQQAPSTPTPTPLPVETTAEETPAAVIGMENETGTSAEVADTLVNEMIKAGSYRTFLDFVYLTEVNEDLSGPGPYTIFVPLDEGVEEYIPRDKETEMRAYPEIDLRPLVLGHIVEGTYTPADFAAPTNLTTLAGTSIEVATVGGNVTVNGIRVATSEIEAGNGVVYGINGVLLPPNF</sequence>
<dbReference type="SMART" id="SM00554">
    <property type="entry name" value="FAS1"/>
    <property type="match status" value="1"/>
</dbReference>
<evidence type="ECO:0000313" key="2">
    <source>
        <dbReference type="EMBL" id="QSZ67398.1"/>
    </source>
</evidence>
<protein>
    <submittedName>
        <fullName evidence="2">Fasciclin domain-containing protein</fullName>
    </submittedName>
</protein>
<gene>
    <name evidence="2" type="ORF">RJ40_07720</name>
</gene>
<dbReference type="Proteomes" id="UP001042704">
    <property type="component" value="Chromosome"/>
</dbReference>
<dbReference type="AlphaFoldDB" id="A0A8A3S5I4"/>
<reference evidence="2" key="1">
    <citation type="journal article" date="2001" name="Int. J. Syst. Evol. Microbiol.">
        <title>Methanofollis aquaemaris sp. nov., a methanogen isolated from an aquaculture fish pond.</title>
        <authorList>
            <person name="Lai M.C."/>
            <person name="Chen S.C."/>
        </authorList>
    </citation>
    <scope>NUCLEOTIDE SEQUENCE</scope>
    <source>
        <strain evidence="2">N2F9704</strain>
    </source>
</reference>
<dbReference type="PANTHER" id="PTHR10900">
    <property type="entry name" value="PERIOSTIN-RELATED"/>
    <property type="match status" value="1"/>
</dbReference>
<proteinExistence type="predicted"/>
<organism evidence="2 3">
    <name type="scientific">Methanofollis aquaemaris</name>
    <dbReference type="NCBI Taxonomy" id="126734"/>
    <lineage>
        <taxon>Archaea</taxon>
        <taxon>Methanobacteriati</taxon>
        <taxon>Methanobacteriota</taxon>
        <taxon>Stenosarchaea group</taxon>
        <taxon>Methanomicrobia</taxon>
        <taxon>Methanomicrobiales</taxon>
        <taxon>Methanomicrobiaceae</taxon>
        <taxon>Methanofollis</taxon>
    </lineage>
</organism>
<dbReference type="PROSITE" id="PS50213">
    <property type="entry name" value="FAS1"/>
    <property type="match status" value="1"/>
</dbReference>
<feature type="domain" description="FAS1" evidence="1">
    <location>
        <begin position="67"/>
        <end position="199"/>
    </location>
</feature>
<dbReference type="InterPro" id="IPR036378">
    <property type="entry name" value="FAS1_dom_sf"/>
</dbReference>
<accession>A0A8A3S5I4</accession>
<dbReference type="InterPro" id="IPR000782">
    <property type="entry name" value="FAS1_domain"/>
</dbReference>
<name>A0A8A3S5I4_9EURY</name>